<reference evidence="3" key="1">
    <citation type="journal article" date="2020" name="Stud. Mycol.">
        <title>101 Dothideomycetes genomes: A test case for predicting lifestyles and emergence of pathogens.</title>
        <authorList>
            <person name="Haridas S."/>
            <person name="Albert R."/>
            <person name="Binder M."/>
            <person name="Bloem J."/>
            <person name="LaButti K."/>
            <person name="Salamov A."/>
            <person name="Andreopoulos B."/>
            <person name="Baker S."/>
            <person name="Barry K."/>
            <person name="Bills G."/>
            <person name="Bluhm B."/>
            <person name="Cannon C."/>
            <person name="Castanera R."/>
            <person name="Culley D."/>
            <person name="Daum C."/>
            <person name="Ezra D."/>
            <person name="Gonzalez J."/>
            <person name="Henrissat B."/>
            <person name="Kuo A."/>
            <person name="Liang C."/>
            <person name="Lipzen A."/>
            <person name="Lutzoni F."/>
            <person name="Magnuson J."/>
            <person name="Mondo S."/>
            <person name="Nolan M."/>
            <person name="Ohm R."/>
            <person name="Pangilinan J."/>
            <person name="Park H.-J."/>
            <person name="Ramirez L."/>
            <person name="Alfaro M."/>
            <person name="Sun H."/>
            <person name="Tritt A."/>
            <person name="Yoshinaga Y."/>
            <person name="Zwiers L.-H."/>
            <person name="Turgeon B."/>
            <person name="Goodwin S."/>
            <person name="Spatafora J."/>
            <person name="Crous P."/>
            <person name="Grigoriev I."/>
        </authorList>
    </citation>
    <scope>NUCLEOTIDE SEQUENCE [LARGE SCALE GENOMIC DNA]</scope>
    <source>
        <strain evidence="3">CBS 304.66</strain>
    </source>
</reference>
<organism evidence="2 3">
    <name type="scientific">Lojkania enalia</name>
    <dbReference type="NCBI Taxonomy" id="147567"/>
    <lineage>
        <taxon>Eukaryota</taxon>
        <taxon>Fungi</taxon>
        <taxon>Dikarya</taxon>
        <taxon>Ascomycota</taxon>
        <taxon>Pezizomycotina</taxon>
        <taxon>Dothideomycetes</taxon>
        <taxon>Pleosporomycetidae</taxon>
        <taxon>Pleosporales</taxon>
        <taxon>Pleosporales incertae sedis</taxon>
        <taxon>Lojkania</taxon>
    </lineage>
</organism>
<keyword evidence="3" id="KW-1185">Reference proteome</keyword>
<keyword evidence="1" id="KW-1133">Transmembrane helix</keyword>
<proteinExistence type="predicted"/>
<dbReference type="EMBL" id="ML986581">
    <property type="protein sequence ID" value="KAF2269953.1"/>
    <property type="molecule type" value="Genomic_DNA"/>
</dbReference>
<comment type="caution">
    <text evidence="2">The sequence shown here is derived from an EMBL/GenBank/DDBJ whole genome shotgun (WGS) entry which is preliminary data.</text>
</comment>
<accession>A0A9P4NB67</accession>
<dbReference type="Proteomes" id="UP000800093">
    <property type="component" value="Unassembled WGS sequence"/>
</dbReference>
<protein>
    <submittedName>
        <fullName evidence="2">Uncharacterized protein</fullName>
    </submittedName>
</protein>
<sequence>MRSSVARRTWKRGPRVHAWPFLELEEKFRLLFMCFLTMGLTDVPIVGFVSSYEVRKWILINGNFS</sequence>
<evidence type="ECO:0000313" key="2">
    <source>
        <dbReference type="EMBL" id="KAF2269953.1"/>
    </source>
</evidence>
<keyword evidence="1" id="KW-0812">Transmembrane</keyword>
<name>A0A9P4NB67_9PLEO</name>
<evidence type="ECO:0000256" key="1">
    <source>
        <dbReference type="SAM" id="Phobius"/>
    </source>
</evidence>
<keyword evidence="1" id="KW-0472">Membrane</keyword>
<gene>
    <name evidence="2" type="ORF">CC78DRAFT_574842</name>
</gene>
<feature type="transmembrane region" description="Helical" evidence="1">
    <location>
        <begin position="30"/>
        <end position="49"/>
    </location>
</feature>
<evidence type="ECO:0000313" key="3">
    <source>
        <dbReference type="Proteomes" id="UP000800093"/>
    </source>
</evidence>
<dbReference type="AlphaFoldDB" id="A0A9P4NB67"/>